<feature type="chain" id="PRO_5012002675" evidence="1">
    <location>
        <begin position="22"/>
        <end position="142"/>
    </location>
</feature>
<protein>
    <submittedName>
        <fullName evidence="2">Uncharacterized protein</fullName>
    </submittedName>
</protein>
<evidence type="ECO:0000313" key="2">
    <source>
        <dbReference type="EMBL" id="SHJ14655.1"/>
    </source>
</evidence>
<dbReference type="Proteomes" id="UP000184512">
    <property type="component" value="Unassembled WGS sequence"/>
</dbReference>
<dbReference type="RefSeq" id="WP_175558280.1">
    <property type="nucleotide sequence ID" value="NZ_FQZG01000029.1"/>
</dbReference>
<dbReference type="AlphaFoldDB" id="A0A1M6GXR3"/>
<proteinExistence type="predicted"/>
<dbReference type="EMBL" id="FQZG01000029">
    <property type="protein sequence ID" value="SHJ14655.1"/>
    <property type="molecule type" value="Genomic_DNA"/>
</dbReference>
<gene>
    <name evidence="2" type="ORF">SAMN02745244_01814</name>
</gene>
<organism evidence="2 3">
    <name type="scientific">Tessaracoccus bendigoensis DSM 12906</name>
    <dbReference type="NCBI Taxonomy" id="1123357"/>
    <lineage>
        <taxon>Bacteria</taxon>
        <taxon>Bacillati</taxon>
        <taxon>Actinomycetota</taxon>
        <taxon>Actinomycetes</taxon>
        <taxon>Propionibacteriales</taxon>
        <taxon>Propionibacteriaceae</taxon>
        <taxon>Tessaracoccus</taxon>
    </lineage>
</organism>
<keyword evidence="1" id="KW-0732">Signal</keyword>
<dbReference type="STRING" id="1123357.SAMN02745244_01814"/>
<accession>A0A1M6GXR3</accession>
<keyword evidence="3" id="KW-1185">Reference proteome</keyword>
<dbReference type="PROSITE" id="PS51257">
    <property type="entry name" value="PROKAR_LIPOPROTEIN"/>
    <property type="match status" value="1"/>
</dbReference>
<reference evidence="3" key="1">
    <citation type="submission" date="2016-11" db="EMBL/GenBank/DDBJ databases">
        <authorList>
            <person name="Varghese N."/>
            <person name="Submissions S."/>
        </authorList>
    </citation>
    <scope>NUCLEOTIDE SEQUENCE [LARGE SCALE GENOMIC DNA]</scope>
    <source>
        <strain evidence="3">DSM 12906</strain>
    </source>
</reference>
<evidence type="ECO:0000313" key="3">
    <source>
        <dbReference type="Proteomes" id="UP000184512"/>
    </source>
</evidence>
<evidence type="ECO:0000256" key="1">
    <source>
        <dbReference type="SAM" id="SignalP"/>
    </source>
</evidence>
<feature type="signal peptide" evidence="1">
    <location>
        <begin position="1"/>
        <end position="21"/>
    </location>
</feature>
<name>A0A1M6GXR3_9ACTN</name>
<sequence>MLRFPWAASRLRVMGIVTVFALTGCSAPPAETAVGEPTLTSSAAPADGTRLSDLGFVNAPPGLSVPADAKISDRVDSPNNVTVVMTAPDGLTVVDFLRRHLAELGFRITADDQNSLLFEGGGFQGAFTVSSGYSALTLRTDR</sequence>